<dbReference type="AlphaFoldDB" id="A0A426X692"/>
<dbReference type="SUPFAM" id="SSF53335">
    <property type="entry name" value="S-adenosyl-L-methionine-dependent methyltransferases"/>
    <property type="match status" value="1"/>
</dbReference>
<dbReference type="Gene3D" id="3.40.50.150">
    <property type="entry name" value="Vaccinia Virus protein VP39"/>
    <property type="match status" value="1"/>
</dbReference>
<evidence type="ECO:0000313" key="2">
    <source>
        <dbReference type="Proteomes" id="UP000287651"/>
    </source>
</evidence>
<proteinExistence type="predicted"/>
<evidence type="ECO:0000313" key="1">
    <source>
        <dbReference type="EMBL" id="RRT34987.1"/>
    </source>
</evidence>
<comment type="caution">
    <text evidence="1">The sequence shown here is derived from an EMBL/GenBank/DDBJ whole genome shotgun (WGS) entry which is preliminary data.</text>
</comment>
<name>A0A426X692_ENSVE</name>
<dbReference type="Proteomes" id="UP000287651">
    <property type="component" value="Unassembled WGS sequence"/>
</dbReference>
<dbReference type="InterPro" id="IPR052356">
    <property type="entry name" value="Thiol_S-MT"/>
</dbReference>
<dbReference type="PANTHER" id="PTHR45036">
    <property type="entry name" value="METHYLTRANSFERASE LIKE 7B"/>
    <property type="match status" value="1"/>
</dbReference>
<protein>
    <recommendedName>
        <fullName evidence="3">Methyltransferase type 11 domain-containing protein</fullName>
    </recommendedName>
</protein>
<dbReference type="InterPro" id="IPR029063">
    <property type="entry name" value="SAM-dependent_MTases_sf"/>
</dbReference>
<gene>
    <name evidence="1" type="ORF">B296_00052961</name>
</gene>
<sequence>MQSVSVGHVFSVLVAGPTQSPTPNAAQRRSLLRRLARHTAPAPRPAWKALSRAPPVAPSAGAEALLCPCGLCYGKRRLLLLGASTALLPVLPSASLASGPSSDPARIHPARPDWYEEIYAQAMEEFMRSYEAEVSRRAHECFQEILGPVVFGPSNVYLPSCMFWKVAVYKEKLFAQLTEKVEQVLELGIGTGPNLKYYAGVGDRYIIGVDPNKQMEKYARASAEAVGLQSTNFRFIRGV</sequence>
<dbReference type="EMBL" id="AMZH03025763">
    <property type="protein sequence ID" value="RRT34987.1"/>
    <property type="molecule type" value="Genomic_DNA"/>
</dbReference>
<organism evidence="1 2">
    <name type="scientific">Ensete ventricosum</name>
    <name type="common">Abyssinian banana</name>
    <name type="synonym">Musa ensete</name>
    <dbReference type="NCBI Taxonomy" id="4639"/>
    <lineage>
        <taxon>Eukaryota</taxon>
        <taxon>Viridiplantae</taxon>
        <taxon>Streptophyta</taxon>
        <taxon>Embryophyta</taxon>
        <taxon>Tracheophyta</taxon>
        <taxon>Spermatophyta</taxon>
        <taxon>Magnoliopsida</taxon>
        <taxon>Liliopsida</taxon>
        <taxon>Zingiberales</taxon>
        <taxon>Musaceae</taxon>
        <taxon>Ensete</taxon>
    </lineage>
</organism>
<evidence type="ECO:0008006" key="3">
    <source>
        <dbReference type="Google" id="ProtNLM"/>
    </source>
</evidence>
<reference evidence="1 2" key="1">
    <citation type="journal article" date="2014" name="Agronomy (Basel)">
        <title>A Draft Genome Sequence for Ensete ventricosum, the Drought-Tolerant Tree Against Hunger.</title>
        <authorList>
            <person name="Harrison J."/>
            <person name="Moore K.A."/>
            <person name="Paszkiewicz K."/>
            <person name="Jones T."/>
            <person name="Grant M."/>
            <person name="Ambacheew D."/>
            <person name="Muzemil S."/>
            <person name="Studholme D.J."/>
        </authorList>
    </citation>
    <scope>NUCLEOTIDE SEQUENCE [LARGE SCALE GENOMIC DNA]</scope>
</reference>
<accession>A0A426X692</accession>
<dbReference type="PANTHER" id="PTHR45036:SF1">
    <property type="entry name" value="METHYLTRANSFERASE LIKE 7A"/>
    <property type="match status" value="1"/>
</dbReference>